<reference evidence="2 3" key="1">
    <citation type="journal article" date="2021" name="Elife">
        <title>Chloroplast acquisition without the gene transfer in kleptoplastic sea slugs, Plakobranchus ocellatus.</title>
        <authorList>
            <person name="Maeda T."/>
            <person name="Takahashi S."/>
            <person name="Yoshida T."/>
            <person name="Shimamura S."/>
            <person name="Takaki Y."/>
            <person name="Nagai Y."/>
            <person name="Toyoda A."/>
            <person name="Suzuki Y."/>
            <person name="Arimoto A."/>
            <person name="Ishii H."/>
            <person name="Satoh N."/>
            <person name="Nishiyama T."/>
            <person name="Hasebe M."/>
            <person name="Maruyama T."/>
            <person name="Minagawa J."/>
            <person name="Obokata J."/>
            <person name="Shigenobu S."/>
        </authorList>
    </citation>
    <scope>NUCLEOTIDE SEQUENCE [LARGE SCALE GENOMIC DNA]</scope>
</reference>
<evidence type="ECO:0000256" key="1">
    <source>
        <dbReference type="SAM" id="MobiDB-lite"/>
    </source>
</evidence>
<evidence type="ECO:0000313" key="3">
    <source>
        <dbReference type="Proteomes" id="UP000735302"/>
    </source>
</evidence>
<name>A0AAV3Y0M5_9GAST</name>
<organism evidence="2 3">
    <name type="scientific">Plakobranchus ocellatus</name>
    <dbReference type="NCBI Taxonomy" id="259542"/>
    <lineage>
        <taxon>Eukaryota</taxon>
        <taxon>Metazoa</taxon>
        <taxon>Spiralia</taxon>
        <taxon>Lophotrochozoa</taxon>
        <taxon>Mollusca</taxon>
        <taxon>Gastropoda</taxon>
        <taxon>Heterobranchia</taxon>
        <taxon>Euthyneura</taxon>
        <taxon>Panpulmonata</taxon>
        <taxon>Sacoglossa</taxon>
        <taxon>Placobranchoidea</taxon>
        <taxon>Plakobranchidae</taxon>
        <taxon>Plakobranchus</taxon>
    </lineage>
</organism>
<dbReference type="EMBL" id="BLXT01000847">
    <property type="protein sequence ID" value="GFN80795.1"/>
    <property type="molecule type" value="Genomic_DNA"/>
</dbReference>
<protein>
    <submittedName>
        <fullName evidence="2">Uncharacterized protein</fullName>
    </submittedName>
</protein>
<accession>A0AAV3Y0M5</accession>
<evidence type="ECO:0000313" key="2">
    <source>
        <dbReference type="EMBL" id="GFN80795.1"/>
    </source>
</evidence>
<feature type="compositionally biased region" description="Basic and acidic residues" evidence="1">
    <location>
        <begin position="98"/>
        <end position="116"/>
    </location>
</feature>
<feature type="compositionally biased region" description="Gly residues" evidence="1">
    <location>
        <begin position="117"/>
        <end position="127"/>
    </location>
</feature>
<feature type="region of interest" description="Disordered" evidence="1">
    <location>
        <begin position="83"/>
        <end position="127"/>
    </location>
</feature>
<sequence>MKGHGQPGRIKQFCVSNEDCFLPPVGPTLRKKQGVTTAGNFLFPSLHSCGAATADSDRFSSSFSSSKLLLKPRMFQRTTLHLLSSPPLSHGPQGGRRTGRDLEFGGRKRALFREGRGPWGTGGGRIP</sequence>
<proteinExistence type="predicted"/>
<comment type="caution">
    <text evidence="2">The sequence shown here is derived from an EMBL/GenBank/DDBJ whole genome shotgun (WGS) entry which is preliminary data.</text>
</comment>
<keyword evidence="3" id="KW-1185">Reference proteome</keyword>
<dbReference type="Proteomes" id="UP000735302">
    <property type="component" value="Unassembled WGS sequence"/>
</dbReference>
<dbReference type="AlphaFoldDB" id="A0AAV3Y0M5"/>
<gene>
    <name evidence="2" type="ORF">PoB_000730100</name>
</gene>